<dbReference type="Gene3D" id="3.40.50.360">
    <property type="match status" value="2"/>
</dbReference>
<accession>A0A9D8PMB0</accession>
<dbReference type="EMBL" id="JAFGIX010000008">
    <property type="protein sequence ID" value="MBN1571878.1"/>
    <property type="molecule type" value="Genomic_DNA"/>
</dbReference>
<proteinExistence type="predicted"/>
<dbReference type="AlphaFoldDB" id="A0A9D8PMB0"/>
<gene>
    <name evidence="4" type="ORF">JW984_01640</name>
</gene>
<dbReference type="PANTHER" id="PTHR43278">
    <property type="entry name" value="NAD(P)H-DEPENDENT FMN-CONTAINING OXIDOREDUCTASE YWQN-RELATED"/>
    <property type="match status" value="1"/>
</dbReference>
<evidence type="ECO:0000313" key="4">
    <source>
        <dbReference type="EMBL" id="MBN1571878.1"/>
    </source>
</evidence>
<name>A0A9D8PMB0_9DELT</name>
<dbReference type="Proteomes" id="UP000809273">
    <property type="component" value="Unassembled WGS sequence"/>
</dbReference>
<reference evidence="4" key="1">
    <citation type="journal article" date="2021" name="Environ. Microbiol.">
        <title>Genomic characterization of three novel Desulfobacterota classes expand the metabolic and phylogenetic diversity of the phylum.</title>
        <authorList>
            <person name="Murphy C.L."/>
            <person name="Biggerstaff J."/>
            <person name="Eichhorn A."/>
            <person name="Ewing E."/>
            <person name="Shahan R."/>
            <person name="Soriano D."/>
            <person name="Stewart S."/>
            <person name="VanMol K."/>
            <person name="Walker R."/>
            <person name="Walters P."/>
            <person name="Elshahed M.S."/>
            <person name="Youssef N.H."/>
        </authorList>
    </citation>
    <scope>NUCLEOTIDE SEQUENCE</scope>
    <source>
        <strain evidence="4">Zod_Metabat.24</strain>
    </source>
</reference>
<dbReference type="Pfam" id="PF03358">
    <property type="entry name" value="FMN_red"/>
    <property type="match status" value="1"/>
</dbReference>
<dbReference type="SUPFAM" id="SSF52218">
    <property type="entry name" value="Flavoproteins"/>
    <property type="match status" value="2"/>
</dbReference>
<evidence type="ECO:0000256" key="2">
    <source>
        <dbReference type="ARBA" id="ARBA00022643"/>
    </source>
</evidence>
<evidence type="ECO:0000256" key="1">
    <source>
        <dbReference type="ARBA" id="ARBA00022630"/>
    </source>
</evidence>
<comment type="caution">
    <text evidence="4">The sequence shown here is derived from an EMBL/GenBank/DDBJ whole genome shotgun (WGS) entry which is preliminary data.</text>
</comment>
<evidence type="ECO:0000313" key="5">
    <source>
        <dbReference type="Proteomes" id="UP000809273"/>
    </source>
</evidence>
<keyword evidence="1" id="KW-0285">Flavoprotein</keyword>
<dbReference type="InterPro" id="IPR051796">
    <property type="entry name" value="ISF_SsuE-like"/>
</dbReference>
<dbReference type="InterPro" id="IPR005025">
    <property type="entry name" value="FMN_Rdtase-like_dom"/>
</dbReference>
<protein>
    <submittedName>
        <fullName evidence="4">NAD(P)H-dependent oxidoreductase</fullName>
    </submittedName>
</protein>
<reference evidence="4" key="2">
    <citation type="submission" date="2021-01" db="EMBL/GenBank/DDBJ databases">
        <authorList>
            <person name="Hahn C.R."/>
            <person name="Youssef N.H."/>
            <person name="Elshahed M."/>
        </authorList>
    </citation>
    <scope>NUCLEOTIDE SEQUENCE</scope>
    <source>
        <strain evidence="4">Zod_Metabat.24</strain>
    </source>
</reference>
<keyword evidence="2" id="KW-0288">FMN</keyword>
<feature type="domain" description="NADPH-dependent FMN reductase-like" evidence="3">
    <location>
        <begin position="1"/>
        <end position="108"/>
    </location>
</feature>
<organism evidence="4 5">
    <name type="scientific">Candidatus Zymogenus saltonus</name>
    <dbReference type="NCBI Taxonomy" id="2844893"/>
    <lineage>
        <taxon>Bacteria</taxon>
        <taxon>Deltaproteobacteria</taxon>
        <taxon>Candidatus Zymogenia</taxon>
        <taxon>Candidatus Zymogeniales</taxon>
        <taxon>Candidatus Zymogenaceae</taxon>
        <taxon>Candidatus Zymogenus</taxon>
    </lineage>
</organism>
<dbReference type="PANTHER" id="PTHR43278:SF4">
    <property type="entry name" value="NAD(P)H-DEPENDENT FMN-CONTAINING OXIDOREDUCTASE YWQN-RELATED"/>
    <property type="match status" value="1"/>
</dbReference>
<dbReference type="GO" id="GO:0016491">
    <property type="term" value="F:oxidoreductase activity"/>
    <property type="evidence" value="ECO:0007669"/>
    <property type="project" value="InterPro"/>
</dbReference>
<sequence>MKITVLGGSPKGQKSNTMQYMNYIMKHFPENEYTVFNIGYESDQLDTKPEFFKEVIDSIKKTDAIFWVYPIHYFLVPSRMKRFIELCFEKKATAAFKGKYATAITTSMHFFDHTSLNYIHAISEDLDMSFITPFSVMFNQLVEPKTRKNLLLFAEDFFNHVKNKIPTPKGYPPMKHNVPKYSPSKVKESPKGKDYRILLITDQKKGDVNLGRMTDTFIKSTESEVEVVNLNEVKLLGGCTNCLRCTYDGICAYNDDMNRIYRDKMLPADAIIYAGTIVDKYLSSRWKLFFDRFFVNAHRPTLVGKQGGFIISGPLSQIPNLKQLFLCFGETFGLNINAFVTDEDKDSSRVTALLGDLADRVITNLETGYSRPPTFLGVGGHKILRDLNFATRFIFLENHKYYVEHNLFDFPHGQRKMRIMGRILPPLLKIKGFRKKFQAGMNDNMIAPLIKALDE</sequence>
<dbReference type="InterPro" id="IPR029039">
    <property type="entry name" value="Flavoprotein-like_sf"/>
</dbReference>
<evidence type="ECO:0000259" key="3">
    <source>
        <dbReference type="Pfam" id="PF03358"/>
    </source>
</evidence>